<evidence type="ECO:0000313" key="2">
    <source>
        <dbReference type="Proteomes" id="UP001380953"/>
    </source>
</evidence>
<accession>A0ACC6PE42</accession>
<protein>
    <submittedName>
        <fullName evidence="1">MerR family transcriptional regulator</fullName>
    </submittedName>
</protein>
<reference evidence="1" key="1">
    <citation type="submission" date="2024-03" db="EMBL/GenBank/DDBJ databases">
        <title>Whole genome sequecning of epiphytes from Marcgravia umbellata leaves.</title>
        <authorList>
            <person name="Kumar G."/>
            <person name="Savka M.A."/>
        </authorList>
    </citation>
    <scope>NUCLEOTIDE SEQUENCE</scope>
    <source>
        <strain evidence="1">RIT_BL5</strain>
    </source>
</reference>
<evidence type="ECO:0000313" key="1">
    <source>
        <dbReference type="EMBL" id="MEJ8305172.1"/>
    </source>
</evidence>
<proteinExistence type="predicted"/>
<dbReference type="EMBL" id="JBBKAR010000039">
    <property type="protein sequence ID" value="MEJ8305172.1"/>
    <property type="molecule type" value="Genomic_DNA"/>
</dbReference>
<name>A0ACC6PE42_9BACL</name>
<keyword evidence="2" id="KW-1185">Reference proteome</keyword>
<organism evidence="1 2">
    <name type="scientific">Saccharibacillus sacchari</name>
    <dbReference type="NCBI Taxonomy" id="456493"/>
    <lineage>
        <taxon>Bacteria</taxon>
        <taxon>Bacillati</taxon>
        <taxon>Bacillota</taxon>
        <taxon>Bacilli</taxon>
        <taxon>Bacillales</taxon>
        <taxon>Paenibacillaceae</taxon>
        <taxon>Saccharibacillus</taxon>
    </lineage>
</organism>
<dbReference type="Proteomes" id="UP001380953">
    <property type="component" value="Unassembled WGS sequence"/>
</dbReference>
<gene>
    <name evidence="1" type="ORF">WKI47_14800</name>
</gene>
<sequence length="129" mass="15188">MAYSIGEFAAIVGVPASTLRYYEKEGLITPRRDANQVREYEEGDIGWTRFILHLKGSGMSVEELKSYTEWRAEGDKTIPQRLDLLEKRRQLVREEMQKLQQSLDLLDRKIEFYREKPNNPKLVFAYPHP</sequence>
<comment type="caution">
    <text evidence="1">The sequence shown here is derived from an EMBL/GenBank/DDBJ whole genome shotgun (WGS) entry which is preliminary data.</text>
</comment>